<keyword evidence="2" id="KW-1185">Reference proteome</keyword>
<comment type="caution">
    <text evidence="1">The sequence shown here is derived from an EMBL/GenBank/DDBJ whole genome shotgun (WGS) entry which is preliminary data.</text>
</comment>
<proteinExistence type="predicted"/>
<organism evidence="1 2">
    <name type="scientific">Platanthera guangdongensis</name>
    <dbReference type="NCBI Taxonomy" id="2320717"/>
    <lineage>
        <taxon>Eukaryota</taxon>
        <taxon>Viridiplantae</taxon>
        <taxon>Streptophyta</taxon>
        <taxon>Embryophyta</taxon>
        <taxon>Tracheophyta</taxon>
        <taxon>Spermatophyta</taxon>
        <taxon>Magnoliopsida</taxon>
        <taxon>Liliopsida</taxon>
        <taxon>Asparagales</taxon>
        <taxon>Orchidaceae</taxon>
        <taxon>Orchidoideae</taxon>
        <taxon>Orchideae</taxon>
        <taxon>Orchidinae</taxon>
        <taxon>Platanthera</taxon>
    </lineage>
</organism>
<name>A0ABR2MDK7_9ASPA</name>
<sequence length="118" mass="13400">MERSTSPTTTMFSDPSLLVTRADLDRGHVVYMAQQSSISESIKKTQQTFNQEIQNLHASLNAYAQHRTALQHSQERLQESNSTLYSEFKDFRSELQKFMQAVAPVDRSDTSTVLVADD</sequence>
<accession>A0ABR2MDK7</accession>
<gene>
    <name evidence="1" type="ORF">KSP40_PGU014973</name>
</gene>
<dbReference type="EMBL" id="JBBWWR010000008">
    <property type="protein sequence ID" value="KAK8962116.1"/>
    <property type="molecule type" value="Genomic_DNA"/>
</dbReference>
<evidence type="ECO:0000313" key="1">
    <source>
        <dbReference type="EMBL" id="KAK8962116.1"/>
    </source>
</evidence>
<protein>
    <submittedName>
        <fullName evidence="1">Uncharacterized protein</fullName>
    </submittedName>
</protein>
<evidence type="ECO:0000313" key="2">
    <source>
        <dbReference type="Proteomes" id="UP001412067"/>
    </source>
</evidence>
<dbReference type="Proteomes" id="UP001412067">
    <property type="component" value="Unassembled WGS sequence"/>
</dbReference>
<reference evidence="1 2" key="1">
    <citation type="journal article" date="2022" name="Nat. Plants">
        <title>Genomes of leafy and leafless Platanthera orchids illuminate the evolution of mycoheterotrophy.</title>
        <authorList>
            <person name="Li M.H."/>
            <person name="Liu K.W."/>
            <person name="Li Z."/>
            <person name="Lu H.C."/>
            <person name="Ye Q.L."/>
            <person name="Zhang D."/>
            <person name="Wang J.Y."/>
            <person name="Li Y.F."/>
            <person name="Zhong Z.M."/>
            <person name="Liu X."/>
            <person name="Yu X."/>
            <person name="Liu D.K."/>
            <person name="Tu X.D."/>
            <person name="Liu B."/>
            <person name="Hao Y."/>
            <person name="Liao X.Y."/>
            <person name="Jiang Y.T."/>
            <person name="Sun W.H."/>
            <person name="Chen J."/>
            <person name="Chen Y.Q."/>
            <person name="Ai Y."/>
            <person name="Zhai J.W."/>
            <person name="Wu S.S."/>
            <person name="Zhou Z."/>
            <person name="Hsiao Y.Y."/>
            <person name="Wu W.L."/>
            <person name="Chen Y.Y."/>
            <person name="Lin Y.F."/>
            <person name="Hsu J.L."/>
            <person name="Li C.Y."/>
            <person name="Wang Z.W."/>
            <person name="Zhao X."/>
            <person name="Zhong W.Y."/>
            <person name="Ma X.K."/>
            <person name="Ma L."/>
            <person name="Huang J."/>
            <person name="Chen G.Z."/>
            <person name="Huang M.Z."/>
            <person name="Huang L."/>
            <person name="Peng D.H."/>
            <person name="Luo Y.B."/>
            <person name="Zou S.Q."/>
            <person name="Chen S.P."/>
            <person name="Lan S."/>
            <person name="Tsai W.C."/>
            <person name="Van de Peer Y."/>
            <person name="Liu Z.J."/>
        </authorList>
    </citation>
    <scope>NUCLEOTIDE SEQUENCE [LARGE SCALE GENOMIC DNA]</scope>
    <source>
        <strain evidence="1">Lor288</strain>
    </source>
</reference>